<feature type="compositionally biased region" description="Low complexity" evidence="1">
    <location>
        <begin position="53"/>
        <end position="63"/>
    </location>
</feature>
<keyword evidence="3" id="KW-1185">Reference proteome</keyword>
<dbReference type="EMBL" id="JAINUF010000008">
    <property type="protein sequence ID" value="KAJ8352874.1"/>
    <property type="molecule type" value="Genomic_DNA"/>
</dbReference>
<protein>
    <submittedName>
        <fullName evidence="2">Uncharacterized protein</fullName>
    </submittedName>
</protein>
<dbReference type="Proteomes" id="UP001152622">
    <property type="component" value="Chromosome 8"/>
</dbReference>
<comment type="caution">
    <text evidence="2">The sequence shown here is derived from an EMBL/GenBank/DDBJ whole genome shotgun (WGS) entry which is preliminary data.</text>
</comment>
<evidence type="ECO:0000313" key="2">
    <source>
        <dbReference type="EMBL" id="KAJ8352874.1"/>
    </source>
</evidence>
<evidence type="ECO:0000313" key="3">
    <source>
        <dbReference type="Proteomes" id="UP001152622"/>
    </source>
</evidence>
<sequence>MTVLPQEVRLATTFTTRACIRCLPGKRRSDSLPLRPPSHQGDQAQITRTLLHSPAQPSFSPFPAARPPSLPSLSGFSRPQ</sequence>
<proteinExistence type="predicted"/>
<feature type="region of interest" description="Disordered" evidence="1">
    <location>
        <begin position="52"/>
        <end position="80"/>
    </location>
</feature>
<reference evidence="2" key="1">
    <citation type="journal article" date="2023" name="Science">
        <title>Genome structures resolve the early diversification of teleost fishes.</title>
        <authorList>
            <person name="Parey E."/>
            <person name="Louis A."/>
            <person name="Montfort J."/>
            <person name="Bouchez O."/>
            <person name="Roques C."/>
            <person name="Iampietro C."/>
            <person name="Lluch J."/>
            <person name="Castinel A."/>
            <person name="Donnadieu C."/>
            <person name="Desvignes T."/>
            <person name="Floi Bucao C."/>
            <person name="Jouanno E."/>
            <person name="Wen M."/>
            <person name="Mejri S."/>
            <person name="Dirks R."/>
            <person name="Jansen H."/>
            <person name="Henkel C."/>
            <person name="Chen W.J."/>
            <person name="Zahm M."/>
            <person name="Cabau C."/>
            <person name="Klopp C."/>
            <person name="Thompson A.W."/>
            <person name="Robinson-Rechavi M."/>
            <person name="Braasch I."/>
            <person name="Lecointre G."/>
            <person name="Bobe J."/>
            <person name="Postlethwait J.H."/>
            <person name="Berthelot C."/>
            <person name="Roest Crollius H."/>
            <person name="Guiguen Y."/>
        </authorList>
    </citation>
    <scope>NUCLEOTIDE SEQUENCE</scope>
    <source>
        <strain evidence="2">WJC10195</strain>
    </source>
</reference>
<dbReference type="AlphaFoldDB" id="A0A9Q1F8I7"/>
<organism evidence="2 3">
    <name type="scientific">Synaphobranchus kaupii</name>
    <name type="common">Kaup's arrowtooth eel</name>
    <dbReference type="NCBI Taxonomy" id="118154"/>
    <lineage>
        <taxon>Eukaryota</taxon>
        <taxon>Metazoa</taxon>
        <taxon>Chordata</taxon>
        <taxon>Craniata</taxon>
        <taxon>Vertebrata</taxon>
        <taxon>Euteleostomi</taxon>
        <taxon>Actinopterygii</taxon>
        <taxon>Neopterygii</taxon>
        <taxon>Teleostei</taxon>
        <taxon>Anguilliformes</taxon>
        <taxon>Synaphobranchidae</taxon>
        <taxon>Synaphobranchus</taxon>
    </lineage>
</organism>
<name>A0A9Q1F8I7_SYNKA</name>
<accession>A0A9Q1F8I7</accession>
<gene>
    <name evidence="2" type="ORF">SKAU_G00243500</name>
</gene>
<evidence type="ECO:0000256" key="1">
    <source>
        <dbReference type="SAM" id="MobiDB-lite"/>
    </source>
</evidence>